<dbReference type="GO" id="GO:0006508">
    <property type="term" value="P:proteolysis"/>
    <property type="evidence" value="ECO:0007669"/>
    <property type="project" value="UniProtKB-KW"/>
</dbReference>
<dbReference type="CDD" id="cd04280">
    <property type="entry name" value="ZnMc_astacin_like"/>
    <property type="match status" value="1"/>
</dbReference>
<dbReference type="SMART" id="SM00235">
    <property type="entry name" value="ZnMc"/>
    <property type="match status" value="1"/>
</dbReference>
<evidence type="ECO:0000259" key="3">
    <source>
        <dbReference type="PROSITE" id="PS51864"/>
    </source>
</evidence>
<feature type="binding site" evidence="2">
    <location>
        <position position="563"/>
    </location>
    <ligand>
        <name>Zn(2+)</name>
        <dbReference type="ChEBI" id="CHEBI:29105"/>
        <note>catalytic</note>
    </ligand>
</feature>
<reference evidence="5" key="1">
    <citation type="submission" date="2018-05" db="EMBL/GenBank/DDBJ databases">
        <authorList>
            <person name="Liu B.-T."/>
        </authorList>
    </citation>
    <scope>NUCLEOTIDE SEQUENCE [LARGE SCALE GENOMIC DNA]</scope>
    <source>
        <strain evidence="5">WD6-1</strain>
    </source>
</reference>
<keyword evidence="2" id="KW-0482">Metalloprotease</keyword>
<dbReference type="Gene3D" id="2.130.10.130">
    <property type="entry name" value="Integrin alpha, N-terminal"/>
    <property type="match status" value="2"/>
</dbReference>
<organism evidence="4 5">
    <name type="scientific">Marinicauda salina</name>
    <dbReference type="NCBI Taxonomy" id="2135793"/>
    <lineage>
        <taxon>Bacteria</taxon>
        <taxon>Pseudomonadati</taxon>
        <taxon>Pseudomonadota</taxon>
        <taxon>Alphaproteobacteria</taxon>
        <taxon>Maricaulales</taxon>
        <taxon>Maricaulaceae</taxon>
        <taxon>Marinicauda</taxon>
    </lineage>
</organism>
<comment type="cofactor">
    <cofactor evidence="2">
        <name>Zn(2+)</name>
        <dbReference type="ChEBI" id="CHEBI:29105"/>
    </cofactor>
    <text evidence="2">Binds 1 zinc ion per subunit.</text>
</comment>
<dbReference type="GO" id="GO:0008270">
    <property type="term" value="F:zinc ion binding"/>
    <property type="evidence" value="ECO:0007669"/>
    <property type="project" value="UniProtKB-UniRule"/>
</dbReference>
<evidence type="ECO:0000256" key="2">
    <source>
        <dbReference type="PROSITE-ProRule" id="PRU01211"/>
    </source>
</evidence>
<dbReference type="PROSITE" id="PS51864">
    <property type="entry name" value="ASTACIN"/>
    <property type="match status" value="1"/>
</dbReference>
<proteinExistence type="predicted"/>
<keyword evidence="2" id="KW-0378">Hydrolase</keyword>
<dbReference type="Pfam" id="PF01400">
    <property type="entry name" value="Astacin"/>
    <property type="match status" value="1"/>
</dbReference>
<accession>A0A2U2BV61</accession>
<feature type="binding site" evidence="2">
    <location>
        <position position="573"/>
    </location>
    <ligand>
        <name>Zn(2+)</name>
        <dbReference type="ChEBI" id="CHEBI:29105"/>
        <note>catalytic</note>
    </ligand>
</feature>
<dbReference type="SUPFAM" id="SSF55486">
    <property type="entry name" value="Metalloproteases ('zincins'), catalytic domain"/>
    <property type="match status" value="1"/>
</dbReference>
<feature type="active site" evidence="2">
    <location>
        <position position="564"/>
    </location>
</feature>
<protein>
    <recommendedName>
        <fullName evidence="3">Peptidase M12A domain-containing protein</fullName>
    </recommendedName>
</protein>
<dbReference type="Gene3D" id="3.40.390.10">
    <property type="entry name" value="Collagenase (Catalytic Domain)"/>
    <property type="match status" value="1"/>
</dbReference>
<keyword evidence="1" id="KW-0732">Signal</keyword>
<evidence type="ECO:0000256" key="1">
    <source>
        <dbReference type="ARBA" id="ARBA00022729"/>
    </source>
</evidence>
<dbReference type="GO" id="GO:0004222">
    <property type="term" value="F:metalloendopeptidase activity"/>
    <property type="evidence" value="ECO:0007669"/>
    <property type="project" value="UniProtKB-UniRule"/>
</dbReference>
<keyword evidence="5" id="KW-1185">Reference proteome</keyword>
<dbReference type="PRINTS" id="PR00480">
    <property type="entry name" value="ASTACIN"/>
</dbReference>
<dbReference type="Pfam" id="PF13517">
    <property type="entry name" value="FG-GAP_3"/>
    <property type="match status" value="1"/>
</dbReference>
<feature type="domain" description="Peptidase M12A" evidence="3">
    <location>
        <begin position="473"/>
        <end position="668"/>
    </location>
</feature>
<dbReference type="InterPro" id="IPR001506">
    <property type="entry name" value="Peptidase_M12A"/>
</dbReference>
<dbReference type="SUPFAM" id="SSF101908">
    <property type="entry name" value="Putative isomerase YbhE"/>
    <property type="match status" value="1"/>
</dbReference>
<feature type="binding site" evidence="2">
    <location>
        <position position="567"/>
    </location>
    <ligand>
        <name>Zn(2+)</name>
        <dbReference type="ChEBI" id="CHEBI:29105"/>
        <note>catalytic</note>
    </ligand>
</feature>
<evidence type="ECO:0000313" key="4">
    <source>
        <dbReference type="EMBL" id="PWE17916.1"/>
    </source>
</evidence>
<gene>
    <name evidence="4" type="ORF">DDZ18_04900</name>
</gene>
<dbReference type="InterPro" id="IPR006026">
    <property type="entry name" value="Peptidase_Metallo"/>
</dbReference>
<keyword evidence="2" id="KW-0479">Metal-binding</keyword>
<name>A0A2U2BV61_9PROT</name>
<dbReference type="InterPro" id="IPR034035">
    <property type="entry name" value="Astacin-like_dom"/>
</dbReference>
<dbReference type="PANTHER" id="PTHR10127:SF850">
    <property type="entry name" value="METALLOENDOPEPTIDASE"/>
    <property type="match status" value="1"/>
</dbReference>
<dbReference type="InterPro" id="IPR028994">
    <property type="entry name" value="Integrin_alpha_N"/>
</dbReference>
<dbReference type="SUPFAM" id="SSF69318">
    <property type="entry name" value="Integrin alpha N-terminal domain"/>
    <property type="match status" value="2"/>
</dbReference>
<evidence type="ECO:0000313" key="5">
    <source>
        <dbReference type="Proteomes" id="UP000245168"/>
    </source>
</evidence>
<keyword evidence="2" id="KW-0645">Protease</keyword>
<comment type="caution">
    <text evidence="2">Lacks conserved residue(s) required for the propagation of feature annotation.</text>
</comment>
<keyword evidence="2" id="KW-0862">Zinc</keyword>
<dbReference type="OrthoDB" id="8455098at2"/>
<dbReference type="Proteomes" id="UP000245168">
    <property type="component" value="Unassembled WGS sequence"/>
</dbReference>
<dbReference type="InterPro" id="IPR013517">
    <property type="entry name" value="FG-GAP"/>
</dbReference>
<dbReference type="AlphaFoldDB" id="A0A2U2BV61"/>
<dbReference type="InterPro" id="IPR024079">
    <property type="entry name" value="MetalloPept_cat_dom_sf"/>
</dbReference>
<dbReference type="PANTHER" id="PTHR10127">
    <property type="entry name" value="DISCOIDIN, CUB, EGF, LAMININ , AND ZINC METALLOPROTEASE DOMAIN CONTAINING"/>
    <property type="match status" value="1"/>
</dbReference>
<sequence>MITIAILAAAQSLAAAPPQLQLPDMRIPRPTVDRELAADHTIVIEGTGPRAEYVIQTDGRLEKVDGRLDGVRVTINDNDRIDGGEASGLVSNGADGYRVYGSIESIEIVDGSGARIRVDGEAYASDAYLAEVSGAIARPVDPSVVEALPQTPRLPGVEGVLATPGASDDGAEHYVAASLRGGGATGWAVAHGATSWAAGISDEMVDKLANFTADGTAVDVIAFTPTGGWTLVAGRKNWTRNVGGGYFDALTRLMEAGHEIQAVAFNPVDWADRRGFVIVHDGGVVAENVPDELVTRLRNFHGRGDDVYDVAFTADGGWSFVTSRGHWTRNVGGDYYGVLTELHDGDHDPQAIAFFDEGSRWLIVGRDRFRGAGVPAGLASRLRDDFGLDGDIAIRQAEIYSPDRQGELRTVDLVLPGDSAPTEVFYEVVDGLAVVEGDIILGRADQLDEWSWSEQASTTRREGDVVTRGQPLTVVSNLDKLWPDGVIPYEFHRNLSATMRNRADTAAQNLTSQTNLTVRRRQNGDDDFVRIRPAGGCSSRIGMGGGRQLLRVSNSCSVGNIMHEFLHAAGVFHEQSRSDRDEYVDVNLGNVESGKRSNFRIARDSQALGPYDYGSIMHYGSQFFSKDGCSGDECVTIDAPAGVSIGQRSGLSAQDIEGINLLYPIQPGPEFGAQWGDQNYATAVAFGDVDGDGRDELGVGRRAGTNNRFWVLDSPTRQNFDALFSGGDSWGSGGYVTDLDFGDIDGDGRDELVVTRHSSVNARYFVYDDANAGFTLLHQGGDQWGSGNYATSAALGDIDGDGRDEIAIGRRAGSNDRFFVFDDAAASRPFRKIAGGGDQWGGGNYATDVAFGDVDGDGDAELGVARRAGSNGRYYVLDYNGGSLNRINQGGERWGDSYYATSIAFGDIDGDPAEEMIVGRRASENARYFVFDDRSTGFEPLSRGGDAWGSGYHTVGVAIADFDGDGVGELAIARNAGEHGRYFLRDGADADFAPITPSGKIWPQGVGATDIALGDGDGDGDADLAVTRREEIQGRTRFEVIISN</sequence>
<dbReference type="EMBL" id="QEXV01000002">
    <property type="protein sequence ID" value="PWE17916.1"/>
    <property type="molecule type" value="Genomic_DNA"/>
</dbReference>
<comment type="caution">
    <text evidence="4">The sequence shown here is derived from an EMBL/GenBank/DDBJ whole genome shotgun (WGS) entry which is preliminary data.</text>
</comment>
<dbReference type="RefSeq" id="WP_109252270.1">
    <property type="nucleotide sequence ID" value="NZ_QEXV01000002.1"/>
</dbReference>